<dbReference type="AlphaFoldDB" id="A0A4R2JLI3"/>
<evidence type="ECO:0000313" key="1">
    <source>
        <dbReference type="EMBL" id="TCO59727.1"/>
    </source>
</evidence>
<dbReference type="SMART" id="SM00248">
    <property type="entry name" value="ANK"/>
    <property type="match status" value="4"/>
</dbReference>
<evidence type="ECO:0000313" key="2">
    <source>
        <dbReference type="Proteomes" id="UP000295680"/>
    </source>
</evidence>
<comment type="caution">
    <text evidence="1">The sequence shown here is derived from an EMBL/GenBank/DDBJ whole genome shotgun (WGS) entry which is preliminary data.</text>
</comment>
<dbReference type="InterPro" id="IPR036770">
    <property type="entry name" value="Ankyrin_rpt-contain_sf"/>
</dbReference>
<name>A0A4R2JLI3_9PSEU</name>
<dbReference type="Gene3D" id="1.25.40.20">
    <property type="entry name" value="Ankyrin repeat-containing domain"/>
    <property type="match status" value="1"/>
</dbReference>
<dbReference type="InterPro" id="IPR002110">
    <property type="entry name" value="Ankyrin_rpt"/>
</dbReference>
<accession>A0A4R2JLI3</accession>
<organism evidence="1 2">
    <name type="scientific">Actinocrispum wychmicini</name>
    <dbReference type="NCBI Taxonomy" id="1213861"/>
    <lineage>
        <taxon>Bacteria</taxon>
        <taxon>Bacillati</taxon>
        <taxon>Actinomycetota</taxon>
        <taxon>Actinomycetes</taxon>
        <taxon>Pseudonocardiales</taxon>
        <taxon>Pseudonocardiaceae</taxon>
        <taxon>Actinocrispum</taxon>
    </lineage>
</organism>
<dbReference type="SUPFAM" id="SSF48403">
    <property type="entry name" value="Ankyrin repeat"/>
    <property type="match status" value="1"/>
</dbReference>
<gene>
    <name evidence="1" type="ORF">EV192_104570</name>
</gene>
<proteinExistence type="predicted"/>
<sequence>MPVYPLPHRPNLANIRKQAKTLLAAWQAGDDQAVTRVRQSHPRGERLERVRLADAQVVVAREYGFASWARLVQHLRLTPQAQALHAIDLLFRADSGEPSTVGQVLDHRVDLLWQAHLDGHPAVAVLLTGSPVTVDDVRAAIAREHGFADWAAVPDRDRPVDPHFEAAVDAIVSGEPDALRALLTTHPELVSARSPFGHHATLVHYVTANGVEWSRQWQSPRNAAEVMRILLHHGGDPDAMCDVYGGSTPLGLLVSSAHPANAGVQAALVEELCRGGANPNGLDEDGIPLWTAITFGYPPAVDALARCGARVDNLVFAAAVGDLPLVTGYLRDRGRITAQRIGIRGPVLAADHMIEYALIYSAGLGRRAVVELLLGSDPDLGVIEPRFHSTAAGAARYHRRHDILALLEHRPTGFS</sequence>
<keyword evidence="2" id="KW-1185">Reference proteome</keyword>
<dbReference type="EMBL" id="SLWS01000004">
    <property type="protein sequence ID" value="TCO59727.1"/>
    <property type="molecule type" value="Genomic_DNA"/>
</dbReference>
<dbReference type="RefSeq" id="WP_132117838.1">
    <property type="nucleotide sequence ID" value="NZ_SLWS01000004.1"/>
</dbReference>
<protein>
    <submittedName>
        <fullName evidence="1">Uncharacterized protein</fullName>
    </submittedName>
</protein>
<reference evidence="1 2" key="1">
    <citation type="submission" date="2019-03" db="EMBL/GenBank/DDBJ databases">
        <title>Genomic Encyclopedia of Type Strains, Phase IV (KMG-IV): sequencing the most valuable type-strain genomes for metagenomic binning, comparative biology and taxonomic classification.</title>
        <authorList>
            <person name="Goeker M."/>
        </authorList>
    </citation>
    <scope>NUCLEOTIDE SEQUENCE [LARGE SCALE GENOMIC DNA]</scope>
    <source>
        <strain evidence="1 2">DSM 45934</strain>
    </source>
</reference>
<dbReference type="OrthoDB" id="928522at2"/>
<dbReference type="Proteomes" id="UP000295680">
    <property type="component" value="Unassembled WGS sequence"/>
</dbReference>